<keyword evidence="2" id="KW-1185">Reference proteome</keyword>
<accession>A0ACC5ZA38</accession>
<evidence type="ECO:0000313" key="1">
    <source>
        <dbReference type="EMBL" id="MCJ8744889.1"/>
    </source>
</evidence>
<sequence length="603" mass="69017">MSRLEEICFRAHRMDLEEDFYPFGDGGEVRAALRRKEEELVLAAQLGNALLSENRQLKEEKNKLQEQYTERIEELEQDRHDLRLKLQGCQAQWESQVGELERDVRALNAHAERLTRQLSEAEREKSRSEEQHNEISQQLQEQLQAAVQHSLARNQSSRKLVRLQESFHLSSLREEEMAHSHSAFTMDESQILSRVNEQLKSSQKQGCNITKLSSCIEGMPLPDVVNDGSFISKAPEKAMEVKLAVTAELQSLKQELGERGHPRPQDEELLSALKEQIAQLTQREQSLERQLVTACEENAELRESVSSLHTRLALQEQQSNMQIQQLTEARQEAELAKGRVQDLQSQIEELQEEVSLQRTTDGDTSLLSEMERSLDAMNWSQDKKQVIQELSSTLDMLLPVSHGSEAPCNQEDSLQGMLGQLKSVAQRIVHNETLQELKRPIVGGDMALCENTAWIQDLRDQNAQLLKENAELRLKADSRLDEEIIQRAIKDRDDAISKKTAVEAELVRSRKDMMYLNNQLLEAIQRKLELSQELEAWQDDIQVIINQQLKSQTEQQMQSKRSGGGRLSFFRKPLKASTSVSCIPESTTVPSHSPWRNWLKVAK</sequence>
<reference evidence="1" key="1">
    <citation type="submission" date="2020-02" db="EMBL/GenBank/DDBJ databases">
        <title>Genome sequencing of the panga catfish, Pangasius djambal.</title>
        <authorList>
            <person name="Wen M."/>
            <person name="Zahm M."/>
            <person name="Roques C."/>
            <person name="Cabau C."/>
            <person name="Klopp C."/>
            <person name="Donnadieu C."/>
            <person name="Jouanno E."/>
            <person name="Avarre J.-C."/>
            <person name="Campet M."/>
            <person name="Ha T."/>
            <person name="Dugue R."/>
            <person name="Lampietro C."/>
            <person name="Louis A."/>
            <person name="Herpin A."/>
            <person name="Echchiki A."/>
            <person name="Berthelot C."/>
            <person name="Parey E."/>
            <person name="Roest-Crollius H."/>
            <person name="Braasch I."/>
            <person name="Postlethwait J.H."/>
            <person name="Bobe J."/>
            <person name="Montfort J."/>
            <person name="Bouchez O."/>
            <person name="Begum T."/>
            <person name="Schartl M."/>
            <person name="Gustiano R."/>
            <person name="Guiguen Y."/>
        </authorList>
    </citation>
    <scope>NUCLEOTIDE SEQUENCE</scope>
    <source>
        <strain evidence="1">Pdj_M5554</strain>
    </source>
</reference>
<protein>
    <submittedName>
        <fullName evidence="1">Uncharacterized protein</fullName>
    </submittedName>
</protein>
<gene>
    <name evidence="1" type="ORF">PDJAM_G00123780</name>
</gene>
<name>A0ACC5ZA38_9TELE</name>
<dbReference type="EMBL" id="CM040995">
    <property type="protein sequence ID" value="MCJ8744889.1"/>
    <property type="molecule type" value="Genomic_DNA"/>
</dbReference>
<proteinExistence type="predicted"/>
<evidence type="ECO:0000313" key="2">
    <source>
        <dbReference type="Proteomes" id="UP000830395"/>
    </source>
</evidence>
<organism evidence="1 2">
    <name type="scientific">Pangasius djambal</name>
    <dbReference type="NCBI Taxonomy" id="1691987"/>
    <lineage>
        <taxon>Eukaryota</taxon>
        <taxon>Metazoa</taxon>
        <taxon>Chordata</taxon>
        <taxon>Craniata</taxon>
        <taxon>Vertebrata</taxon>
        <taxon>Euteleostomi</taxon>
        <taxon>Actinopterygii</taxon>
        <taxon>Neopterygii</taxon>
        <taxon>Teleostei</taxon>
        <taxon>Ostariophysi</taxon>
        <taxon>Siluriformes</taxon>
        <taxon>Pangasiidae</taxon>
        <taxon>Pangasius</taxon>
    </lineage>
</organism>
<comment type="caution">
    <text evidence="1">The sequence shown here is derived from an EMBL/GenBank/DDBJ whole genome shotgun (WGS) entry which is preliminary data.</text>
</comment>
<dbReference type="Proteomes" id="UP000830395">
    <property type="component" value="Chromosome 21"/>
</dbReference>